<evidence type="ECO:0000313" key="2">
    <source>
        <dbReference type="EMBL" id="QAB15692.1"/>
    </source>
</evidence>
<dbReference type="SUPFAM" id="SSF110087">
    <property type="entry name" value="DR1885-like metal-binding protein"/>
    <property type="match status" value="1"/>
</dbReference>
<protein>
    <submittedName>
        <fullName evidence="2">Copper chaperone PCu(A)C</fullName>
    </submittedName>
</protein>
<name>A0A410H437_9GAMM</name>
<keyword evidence="3" id="KW-1185">Reference proteome</keyword>
<sequence length="155" mass="16700">MFKHTLALFAAALSIISVNAFADNAADIEVEQPYVREVPPGAMATGSFMTLTNMSDQDIQLVQAKSNAAKKVELHTHVHDNGVMKMRQIPAIKIPADGQAHLKPGGLHIMLIGLQDGIQAGQTIEMTLVFKDGSEKSISMPVKSVMSHSGHMMSH</sequence>
<keyword evidence="1" id="KW-0732">Signal</keyword>
<dbReference type="AlphaFoldDB" id="A0A410H437"/>
<evidence type="ECO:0000313" key="3">
    <source>
        <dbReference type="Proteomes" id="UP000285478"/>
    </source>
</evidence>
<dbReference type="InterPro" id="IPR007410">
    <property type="entry name" value="LpqE-like"/>
</dbReference>
<feature type="chain" id="PRO_5019312739" evidence="1">
    <location>
        <begin position="23"/>
        <end position="155"/>
    </location>
</feature>
<dbReference type="KEGG" id="htr:EPV75_08445"/>
<dbReference type="PANTHER" id="PTHR36302:SF1">
    <property type="entry name" value="COPPER CHAPERONE PCU(A)C"/>
    <property type="match status" value="1"/>
</dbReference>
<evidence type="ECO:0000256" key="1">
    <source>
        <dbReference type="SAM" id="SignalP"/>
    </source>
</evidence>
<dbReference type="Pfam" id="PF04314">
    <property type="entry name" value="PCuAC"/>
    <property type="match status" value="1"/>
</dbReference>
<dbReference type="PANTHER" id="PTHR36302">
    <property type="entry name" value="BLR7088 PROTEIN"/>
    <property type="match status" value="1"/>
</dbReference>
<feature type="signal peptide" evidence="1">
    <location>
        <begin position="1"/>
        <end position="22"/>
    </location>
</feature>
<dbReference type="RefSeq" id="WP_128385093.1">
    <property type="nucleotide sequence ID" value="NZ_CP035033.1"/>
</dbReference>
<dbReference type="InterPro" id="IPR058248">
    <property type="entry name" value="Lxx211020-like"/>
</dbReference>
<reference evidence="2 3" key="1">
    <citation type="journal article" date="2018" name="Environ. Microbiol.">
        <title>Genomes of ubiquitous marine and hypersaline Hydrogenovibrio, Thiomicrorhabdus and Thiomicrospira spp. encode a diversity of mechanisms to sustain chemolithoautotrophy in heterogeneous environments.</title>
        <authorList>
            <person name="Scott K.M."/>
            <person name="Williams J."/>
            <person name="Porter C.M.B."/>
            <person name="Russel S."/>
            <person name="Harmer T.L."/>
            <person name="Paul J.H."/>
            <person name="Antonen K.M."/>
            <person name="Bridges M.K."/>
            <person name="Camper G.J."/>
            <person name="Campla C.K."/>
            <person name="Casella L.G."/>
            <person name="Chase E."/>
            <person name="Conrad J.W."/>
            <person name="Cruz M.C."/>
            <person name="Dunlap D.S."/>
            <person name="Duran L."/>
            <person name="Fahsbender E.M."/>
            <person name="Goldsmith D.B."/>
            <person name="Keeley R.F."/>
            <person name="Kondoff M.R."/>
            <person name="Kussy B.I."/>
            <person name="Lane M.K."/>
            <person name="Lawler S."/>
            <person name="Leigh B.A."/>
            <person name="Lewis C."/>
            <person name="Lostal L.M."/>
            <person name="Marking D."/>
            <person name="Mancera P.A."/>
            <person name="McClenthan E.C."/>
            <person name="McIntyre E.A."/>
            <person name="Mine J.A."/>
            <person name="Modi S."/>
            <person name="Moore B.D."/>
            <person name="Morgan W.A."/>
            <person name="Nelson K.M."/>
            <person name="Nguyen K.N."/>
            <person name="Ogburn N."/>
            <person name="Parrino D.G."/>
            <person name="Pedapudi A.D."/>
            <person name="Pelham R.P."/>
            <person name="Preece A.M."/>
            <person name="Rampersad E.A."/>
            <person name="Richardson J.C."/>
            <person name="Rodgers C.M."/>
            <person name="Schaffer B.L."/>
            <person name="Sheridan N.E."/>
            <person name="Solone M.R."/>
            <person name="Staley Z.R."/>
            <person name="Tabuchi M."/>
            <person name="Waide R.J."/>
            <person name="Wanjugi P.W."/>
            <person name="Young S."/>
            <person name="Clum A."/>
            <person name="Daum C."/>
            <person name="Huntemann M."/>
            <person name="Ivanova N."/>
            <person name="Kyrpides N."/>
            <person name="Mikhailova N."/>
            <person name="Palaniappan K."/>
            <person name="Pillay M."/>
            <person name="Reddy T.B.K."/>
            <person name="Shapiro N."/>
            <person name="Stamatis D."/>
            <person name="Varghese N."/>
            <person name="Woyke T."/>
            <person name="Boden R."/>
            <person name="Freyermuth S.K."/>
            <person name="Kerfeld C.A."/>
        </authorList>
    </citation>
    <scope>NUCLEOTIDE SEQUENCE [LARGE SCALE GENOMIC DNA]</scope>
    <source>
        <strain evidence="2 3">JR-2</strain>
    </source>
</reference>
<accession>A0A410H437</accession>
<dbReference type="Proteomes" id="UP000285478">
    <property type="component" value="Chromosome"/>
</dbReference>
<dbReference type="Gene3D" id="2.60.40.1890">
    <property type="entry name" value="PCu(A)C copper chaperone"/>
    <property type="match status" value="1"/>
</dbReference>
<proteinExistence type="predicted"/>
<organism evidence="2 3">
    <name type="scientific">Hydrogenovibrio thermophilus</name>
    <dbReference type="NCBI Taxonomy" id="265883"/>
    <lineage>
        <taxon>Bacteria</taxon>
        <taxon>Pseudomonadati</taxon>
        <taxon>Pseudomonadota</taxon>
        <taxon>Gammaproteobacteria</taxon>
        <taxon>Thiotrichales</taxon>
        <taxon>Piscirickettsiaceae</taxon>
        <taxon>Hydrogenovibrio</taxon>
    </lineage>
</organism>
<gene>
    <name evidence="2" type="ORF">EPV75_08445</name>
</gene>
<dbReference type="InterPro" id="IPR036182">
    <property type="entry name" value="PCuAC_sf"/>
</dbReference>
<dbReference type="EMBL" id="CP035033">
    <property type="protein sequence ID" value="QAB15692.1"/>
    <property type="molecule type" value="Genomic_DNA"/>
</dbReference>